<gene>
    <name evidence="2" type="ORF">ACFPP7_24345</name>
</gene>
<protein>
    <submittedName>
        <fullName evidence="2">Phage tail tape measure C-terminal domain-containing protein</fullName>
    </submittedName>
</protein>
<dbReference type="InterPro" id="IPR006431">
    <property type="entry name" value="Phage_tape_meas_C"/>
</dbReference>
<dbReference type="RefSeq" id="WP_084389363.1">
    <property type="nucleotide sequence ID" value="NZ_JBHSMX010000066.1"/>
</dbReference>
<keyword evidence="3" id="KW-1185">Reference proteome</keyword>
<dbReference type="EMBL" id="JBHSMX010000066">
    <property type="protein sequence ID" value="MFC5524014.1"/>
    <property type="molecule type" value="Genomic_DNA"/>
</dbReference>
<feature type="domain" description="Bacteriophage tail tape measure C-terminal" evidence="1">
    <location>
        <begin position="628"/>
        <end position="698"/>
    </location>
</feature>
<evidence type="ECO:0000313" key="3">
    <source>
        <dbReference type="Proteomes" id="UP001596084"/>
    </source>
</evidence>
<comment type="caution">
    <text evidence="2">The sequence shown here is derived from an EMBL/GenBank/DDBJ whole genome shotgun (WGS) entry which is preliminary data.</text>
</comment>
<evidence type="ECO:0000313" key="2">
    <source>
        <dbReference type="EMBL" id="MFC5524014.1"/>
    </source>
</evidence>
<dbReference type="Pfam" id="PF09718">
    <property type="entry name" value="Tape_meas_lam_C"/>
    <property type="match status" value="1"/>
</dbReference>
<dbReference type="Proteomes" id="UP001596084">
    <property type="component" value="Unassembled WGS sequence"/>
</dbReference>
<name>A0ABW0QIF0_9BURK</name>
<reference evidence="3" key="1">
    <citation type="journal article" date="2019" name="Int. J. Syst. Evol. Microbiol.">
        <title>The Global Catalogue of Microorganisms (GCM) 10K type strain sequencing project: providing services to taxonomists for standard genome sequencing and annotation.</title>
        <authorList>
            <consortium name="The Broad Institute Genomics Platform"/>
            <consortium name="The Broad Institute Genome Sequencing Center for Infectious Disease"/>
            <person name="Wu L."/>
            <person name="Ma J."/>
        </authorList>
    </citation>
    <scope>NUCLEOTIDE SEQUENCE [LARGE SCALE GENOMIC DNA]</scope>
    <source>
        <strain evidence="3">CGMCC 4.7277</strain>
    </source>
</reference>
<evidence type="ECO:0000259" key="1">
    <source>
        <dbReference type="Pfam" id="PF09718"/>
    </source>
</evidence>
<organism evidence="2 3">
    <name type="scientific">Polaromonas jejuensis</name>
    <dbReference type="NCBI Taxonomy" id="457502"/>
    <lineage>
        <taxon>Bacteria</taxon>
        <taxon>Pseudomonadati</taxon>
        <taxon>Pseudomonadota</taxon>
        <taxon>Betaproteobacteria</taxon>
        <taxon>Burkholderiales</taxon>
        <taxon>Comamonadaceae</taxon>
        <taxon>Polaromonas</taxon>
    </lineage>
</organism>
<sequence length="832" mass="87679">MSNLGSLVVSLEANIAKYTSDMGKAAAIAEQRMAQIDKAVGIVNTSLKAMGAALVVGLTFDKIKSKIEGVIESAAGLQQLAERTGATVEALSGLAGIAKLSGTDTESLATGLQKLSKSMIDASNGGDKTSASFKAIGISTDDLKGKGPDQVFQMIAKSLANYEDGAGKVVIMQNLLGKAGANLLPVMKDLADAGDLVAKVTADQAMMADEYEKTLIRLNAAQGAVFKIIAMELLPVAKAFAEQMLESSIKTNGLKSAVGDLAKDNSLRDWAQGTAIAFGYIIESVTAVVKAIRAIGGSFEAVFSDLSVLGTFQKNGGVIGLAFEGNRKELSASLERRNKTVEDANKRYSELWNYDSTAFSRGLKEKFDLMNQGAGAGRGSANDPRRLDKKNKIDESILGNANAGPQDDPAKKLMEGQLKAQEAFIAAEQKQLQTREQYLQYYYNLEYANASDYYGTKKTLIQDALKAELEAYDKEAAAITIYLAQAAKEVDRQDARNKLGEVSKKRVAAEIEASKRLTDTVLEQAKAYREFDLATTAIARQNQLANDQARFQIDLLGKNTLEVAKLTAQKQIQLALEDRLYQIRKKGIDEADMQVEVGRAMADAAEQQIRVGALIEESYNKQREGAFGASEALRKYAEDAGNSAAQIEGALTNAFKSAEDALVNFVKTGKLDFKSLVDSIISDLIRIQIRQSITGPLADALRPGGGGLGGFLGSILGGSSGVASGASASTGDAATDVLIGLSGARASGGPVGAGNTYLVGEQGPELFTPSGSGTIIPNNRLGGGGGGGFAPVTNITVAGGIGAGEAYTAIQRALADNNRAWAEQLKRQGVLA</sequence>
<proteinExistence type="predicted"/>
<accession>A0ABW0QIF0</accession>